<dbReference type="InterPro" id="IPR039424">
    <property type="entry name" value="SBP_5"/>
</dbReference>
<dbReference type="InterPro" id="IPR000914">
    <property type="entry name" value="SBP_5_dom"/>
</dbReference>
<organism evidence="6 7">
    <name type="scientific">Blautia obeum</name>
    <dbReference type="NCBI Taxonomy" id="40520"/>
    <lineage>
        <taxon>Bacteria</taxon>
        <taxon>Bacillati</taxon>
        <taxon>Bacillota</taxon>
        <taxon>Clostridia</taxon>
        <taxon>Lachnospirales</taxon>
        <taxon>Lachnospiraceae</taxon>
        <taxon>Blautia</taxon>
    </lineage>
</organism>
<feature type="domain" description="Solute-binding protein family 5" evidence="5">
    <location>
        <begin position="75"/>
        <end position="440"/>
    </location>
</feature>
<name>A0A174AIU8_9FIRM</name>
<dbReference type="SUPFAM" id="SSF53850">
    <property type="entry name" value="Periplasmic binding protein-like II"/>
    <property type="match status" value="1"/>
</dbReference>
<evidence type="ECO:0000256" key="2">
    <source>
        <dbReference type="ARBA" id="ARBA00005695"/>
    </source>
</evidence>
<evidence type="ECO:0000256" key="4">
    <source>
        <dbReference type="SAM" id="SignalP"/>
    </source>
</evidence>
<feature type="signal peptide" evidence="4">
    <location>
        <begin position="1"/>
        <end position="27"/>
    </location>
</feature>
<evidence type="ECO:0000256" key="3">
    <source>
        <dbReference type="ARBA" id="ARBA00022729"/>
    </source>
</evidence>
<feature type="chain" id="PRO_5008017712" evidence="4">
    <location>
        <begin position="28"/>
        <end position="520"/>
    </location>
</feature>
<evidence type="ECO:0000256" key="1">
    <source>
        <dbReference type="ARBA" id="ARBA00004193"/>
    </source>
</evidence>
<evidence type="ECO:0000259" key="5">
    <source>
        <dbReference type="Pfam" id="PF00496"/>
    </source>
</evidence>
<dbReference type="PIRSF" id="PIRSF002741">
    <property type="entry name" value="MppA"/>
    <property type="match status" value="1"/>
</dbReference>
<dbReference type="GO" id="GO:0015833">
    <property type="term" value="P:peptide transport"/>
    <property type="evidence" value="ECO:0007669"/>
    <property type="project" value="TreeGrafter"/>
</dbReference>
<comment type="similarity">
    <text evidence="2">Belongs to the bacterial solute-binding protein 5 family.</text>
</comment>
<dbReference type="EMBL" id="CYZA01000007">
    <property type="protein sequence ID" value="CUN88621.1"/>
    <property type="molecule type" value="Genomic_DNA"/>
</dbReference>
<dbReference type="RefSeq" id="WP_055053311.1">
    <property type="nucleotide sequence ID" value="NZ_CYZA01000007.1"/>
</dbReference>
<dbReference type="GO" id="GO:0043190">
    <property type="term" value="C:ATP-binding cassette (ABC) transporter complex"/>
    <property type="evidence" value="ECO:0007669"/>
    <property type="project" value="InterPro"/>
</dbReference>
<dbReference type="Gene3D" id="3.10.105.10">
    <property type="entry name" value="Dipeptide-binding Protein, Domain 3"/>
    <property type="match status" value="1"/>
</dbReference>
<dbReference type="GO" id="GO:1904680">
    <property type="term" value="F:peptide transmembrane transporter activity"/>
    <property type="evidence" value="ECO:0007669"/>
    <property type="project" value="TreeGrafter"/>
</dbReference>
<proteinExistence type="inferred from homology"/>
<dbReference type="PROSITE" id="PS01040">
    <property type="entry name" value="SBP_BACTERIAL_5"/>
    <property type="match status" value="1"/>
</dbReference>
<dbReference type="PANTHER" id="PTHR30290:SF81">
    <property type="entry name" value="OLIGOPEPTIDE-BINDING PROTEIN OPPA"/>
    <property type="match status" value="1"/>
</dbReference>
<reference evidence="6 7" key="1">
    <citation type="submission" date="2015-09" db="EMBL/GenBank/DDBJ databases">
        <authorList>
            <consortium name="Pathogen Informatics"/>
        </authorList>
    </citation>
    <scope>NUCLEOTIDE SEQUENCE [LARGE SCALE GENOMIC DNA]</scope>
    <source>
        <strain evidence="6 7">2789STDY5608838</strain>
    </source>
</reference>
<dbReference type="Pfam" id="PF00496">
    <property type="entry name" value="SBP_bac_5"/>
    <property type="match status" value="1"/>
</dbReference>
<evidence type="ECO:0000313" key="6">
    <source>
        <dbReference type="EMBL" id="CUN88621.1"/>
    </source>
</evidence>
<dbReference type="AlphaFoldDB" id="A0A174AIU8"/>
<dbReference type="PANTHER" id="PTHR30290">
    <property type="entry name" value="PERIPLASMIC BINDING COMPONENT OF ABC TRANSPORTER"/>
    <property type="match status" value="1"/>
</dbReference>
<sequence length="520" mass="58096">MKKTKRELLVLAAATTVALSMGVTVQAKGDEKVLNFGCQMYTDGCVNSANDENSGWNAMRYGIAEALFKFDDNMEVIPWLAESYEVNDEHTEWTIKLKDGIKFSDGCDLTPTKVKEYFDHMKEVGPSGSAKPEKYLEFEAEVTVDDDANTINIKTSKPYANLVGQLCHPTMGITDVEHIENYDNGIIGTGPYKIEEFNGVGVGYTLAANEYYREDVPYDKINLLFMGDNSAKTMALQSGQVDLVENITNVADIQDFQDNDDYTVDIASGVRCGFAWMNFDGVLGNKTLRQAILMAIDNDTICNSRTIGGLYTPGFSVLPSTLNYDYDKLENPYTYDPEKAKQILDDAGIVDTDGDGIRELDGQNINLRYISYENRLLNDFADAHAQYLAEIGIGVVPEYGSSDDQWSKLAALDYDLNNNNWITVGTGDPLAYMANWATDTSYCAYSNPDYDKLYEELKGEMDPEKRKDLIFQMQQILVDDAAVLIDGYYNSSMIYSKKVGSAHIHTADYYWLSTEITPAE</sequence>
<gene>
    <name evidence="6" type="primary">gsiB_1</name>
    <name evidence="6" type="ORF">ERS852395_01586</name>
</gene>
<dbReference type="Gene3D" id="3.40.190.10">
    <property type="entry name" value="Periplasmic binding protein-like II"/>
    <property type="match status" value="1"/>
</dbReference>
<dbReference type="InterPro" id="IPR030678">
    <property type="entry name" value="Peptide/Ni-bd"/>
</dbReference>
<accession>A0A174AIU8</accession>
<evidence type="ECO:0000313" key="7">
    <source>
        <dbReference type="Proteomes" id="UP000095447"/>
    </source>
</evidence>
<dbReference type="GO" id="GO:0042597">
    <property type="term" value="C:periplasmic space"/>
    <property type="evidence" value="ECO:0007669"/>
    <property type="project" value="UniProtKB-ARBA"/>
</dbReference>
<protein>
    <submittedName>
        <fullName evidence="6">Glutathione-binding protein gsiB</fullName>
    </submittedName>
</protein>
<dbReference type="Proteomes" id="UP000095447">
    <property type="component" value="Unassembled WGS sequence"/>
</dbReference>
<dbReference type="InterPro" id="IPR023765">
    <property type="entry name" value="SBP_5_CS"/>
</dbReference>
<comment type="subcellular location">
    <subcellularLocation>
        <location evidence="1">Cell membrane</location>
        <topology evidence="1">Lipid-anchor</topology>
    </subcellularLocation>
</comment>
<keyword evidence="3 4" id="KW-0732">Signal</keyword>